<dbReference type="SUPFAM" id="SSF52540">
    <property type="entry name" value="P-loop containing nucleoside triphosphate hydrolases"/>
    <property type="match status" value="1"/>
</dbReference>
<protein>
    <submittedName>
        <fullName evidence="5">ATP-, maltotriose-and DNA-dependent transcriptional regulator MalT</fullName>
    </submittedName>
</protein>
<keyword evidence="3" id="KW-0804">Transcription</keyword>
<dbReference type="InterPro" id="IPR000792">
    <property type="entry name" value="Tscrpt_reg_LuxR_C"/>
</dbReference>
<dbReference type="PANTHER" id="PTHR44688:SF16">
    <property type="entry name" value="DNA-BINDING TRANSCRIPTIONAL ACTIVATOR DEVR_DOSR"/>
    <property type="match status" value="1"/>
</dbReference>
<evidence type="ECO:0000313" key="5">
    <source>
        <dbReference type="EMBL" id="SEL51946.1"/>
    </source>
</evidence>
<dbReference type="Pfam" id="PF00196">
    <property type="entry name" value="GerE"/>
    <property type="match status" value="1"/>
</dbReference>
<evidence type="ECO:0000256" key="1">
    <source>
        <dbReference type="ARBA" id="ARBA00023015"/>
    </source>
</evidence>
<dbReference type="GO" id="GO:0006355">
    <property type="term" value="P:regulation of DNA-templated transcription"/>
    <property type="evidence" value="ECO:0007669"/>
    <property type="project" value="InterPro"/>
</dbReference>
<feature type="domain" description="HTH luxR-type" evidence="4">
    <location>
        <begin position="802"/>
        <end position="867"/>
    </location>
</feature>
<dbReference type="SUPFAM" id="SSF48452">
    <property type="entry name" value="TPR-like"/>
    <property type="match status" value="1"/>
</dbReference>
<keyword evidence="1" id="KW-0805">Transcription regulation</keyword>
<gene>
    <name evidence="5" type="ORF">SAMN05444583_11052</name>
</gene>
<evidence type="ECO:0000259" key="4">
    <source>
        <dbReference type="PROSITE" id="PS50043"/>
    </source>
</evidence>
<dbReference type="GO" id="GO:0003677">
    <property type="term" value="F:DNA binding"/>
    <property type="evidence" value="ECO:0007669"/>
    <property type="project" value="UniProtKB-KW"/>
</dbReference>
<dbReference type="AlphaFoldDB" id="A0A1H7QVE8"/>
<accession>A0A1H7QVE8</accession>
<dbReference type="InterPro" id="IPR011990">
    <property type="entry name" value="TPR-like_helical_dom_sf"/>
</dbReference>
<dbReference type="EMBL" id="FOAW01000010">
    <property type="protein sequence ID" value="SEL51946.1"/>
    <property type="molecule type" value="Genomic_DNA"/>
</dbReference>
<evidence type="ECO:0000256" key="3">
    <source>
        <dbReference type="ARBA" id="ARBA00023163"/>
    </source>
</evidence>
<organism evidence="5 6">
    <name type="scientific">Rhodococcus maanshanensis</name>
    <dbReference type="NCBI Taxonomy" id="183556"/>
    <lineage>
        <taxon>Bacteria</taxon>
        <taxon>Bacillati</taxon>
        <taxon>Actinomycetota</taxon>
        <taxon>Actinomycetes</taxon>
        <taxon>Mycobacteriales</taxon>
        <taxon>Nocardiaceae</taxon>
        <taxon>Rhodococcus</taxon>
    </lineage>
</organism>
<dbReference type="Gene3D" id="1.25.40.10">
    <property type="entry name" value="Tetratricopeptide repeat domain"/>
    <property type="match status" value="1"/>
</dbReference>
<dbReference type="InterPro" id="IPR016032">
    <property type="entry name" value="Sig_transdc_resp-reg_C-effctor"/>
</dbReference>
<dbReference type="Proteomes" id="UP000198677">
    <property type="component" value="Unassembled WGS sequence"/>
</dbReference>
<dbReference type="SUPFAM" id="SSF46894">
    <property type="entry name" value="C-terminal effector domain of the bipartite response regulators"/>
    <property type="match status" value="1"/>
</dbReference>
<dbReference type="InterPro" id="IPR036388">
    <property type="entry name" value="WH-like_DNA-bd_sf"/>
</dbReference>
<sequence length="867" mass="92648">MRLDRLPAYNSPMVLRWPLIPRGDEIGASSRGPSRGVVIVGPTGAGKTTLARTIASSARPTRLWAAGSESTRRIPLGAFAHLIEIDATVDPATAFANARSTLGGRGDTALIVDDADLLDPLSAALVGRLLEDGDVHLVVTVGSVETGPDPAIVADGLLDRIDLAPFARDEAYRVLESALDGPLDRVSAQWMWEISEGNPLYLRHLVEGSWESGLLFQIGGVWQLESRPVMTDELATLLVSRLPTADQEVMDVLWLLAFAGDLDVGVLARAASRDAVAEARRGGHLWIGSDATPRVVRLRHPIVGEALRERTPVLAARSLRGRLVRALAAGPTAGEELRMATLALDADVDLDAALLVDASERALALCDYPLAERLAQAALLGGCGLRAAVVLARAMTWQGRAGEADVLLGTFDPVAVPEYERLAWGLWRATTYFFDNRQDAARRELDGLREHATSRDGLEVLSSADVTFDFFANNVPRSIELTRTLFGAENTSALAMSFAASTGGFALARAGHTDEVPDIVERGVAAATGTGFLLGRMQIGVAEVSAATLSGNLAGVLEMLDRYSIATPPGRSRWVVDGYIHGLAYLATGRVAAAEEHFRRGRAAAVNGGPRMWVVLCSIGLCQALGAQGRTEQAIEALDYAEESFGEHLATFGPDLSHARAWIVAGCGEHREAIRVARDAAVLAREGSMFGIEAMALHTAVRFGDRSATARLRRLMRLVDGPFVRVASAHAHALRNRDGHGLDSVAAEFEAMSANLLAADAAAQAAMEHNRCGDSLGERRSAATARRLAAECPGARTPALSVLENPMALTGRERVVAALVATGMTNREIAERLTLSVRTVEGHVHRVLAKLGVDDREALVDRQYRRD</sequence>
<dbReference type="CDD" id="cd06170">
    <property type="entry name" value="LuxR_C_like"/>
    <property type="match status" value="1"/>
</dbReference>
<dbReference type="PROSITE" id="PS00622">
    <property type="entry name" value="HTH_LUXR_1"/>
    <property type="match status" value="1"/>
</dbReference>
<dbReference type="InterPro" id="IPR003593">
    <property type="entry name" value="AAA+_ATPase"/>
</dbReference>
<dbReference type="Gene3D" id="3.40.50.300">
    <property type="entry name" value="P-loop containing nucleotide triphosphate hydrolases"/>
    <property type="match status" value="1"/>
</dbReference>
<dbReference type="Gene3D" id="1.10.10.10">
    <property type="entry name" value="Winged helix-like DNA-binding domain superfamily/Winged helix DNA-binding domain"/>
    <property type="match status" value="1"/>
</dbReference>
<dbReference type="SMART" id="SM00421">
    <property type="entry name" value="HTH_LUXR"/>
    <property type="match status" value="1"/>
</dbReference>
<proteinExistence type="predicted"/>
<dbReference type="PROSITE" id="PS50043">
    <property type="entry name" value="HTH_LUXR_2"/>
    <property type="match status" value="1"/>
</dbReference>
<dbReference type="PRINTS" id="PR00038">
    <property type="entry name" value="HTHLUXR"/>
</dbReference>
<reference evidence="6" key="1">
    <citation type="submission" date="2016-10" db="EMBL/GenBank/DDBJ databases">
        <authorList>
            <person name="Varghese N."/>
            <person name="Submissions S."/>
        </authorList>
    </citation>
    <scope>NUCLEOTIDE SEQUENCE [LARGE SCALE GENOMIC DNA]</scope>
    <source>
        <strain evidence="6">DSM 44675</strain>
    </source>
</reference>
<evidence type="ECO:0000256" key="2">
    <source>
        <dbReference type="ARBA" id="ARBA00023125"/>
    </source>
</evidence>
<keyword evidence="2" id="KW-0238">DNA-binding</keyword>
<evidence type="ECO:0000313" key="6">
    <source>
        <dbReference type="Proteomes" id="UP000198677"/>
    </source>
</evidence>
<dbReference type="SMART" id="SM00382">
    <property type="entry name" value="AAA"/>
    <property type="match status" value="1"/>
</dbReference>
<keyword evidence="6" id="KW-1185">Reference proteome</keyword>
<dbReference type="InterPro" id="IPR027417">
    <property type="entry name" value="P-loop_NTPase"/>
</dbReference>
<dbReference type="PANTHER" id="PTHR44688">
    <property type="entry name" value="DNA-BINDING TRANSCRIPTIONAL ACTIVATOR DEVR_DOSR"/>
    <property type="match status" value="1"/>
</dbReference>
<name>A0A1H7QVE8_9NOCA</name>